<dbReference type="PROSITE" id="PS50931">
    <property type="entry name" value="HTH_LYSR"/>
    <property type="match status" value="1"/>
</dbReference>
<keyword evidence="3" id="KW-0238">DNA-binding</keyword>
<evidence type="ECO:0000313" key="6">
    <source>
        <dbReference type="EMBL" id="GEK92577.1"/>
    </source>
</evidence>
<evidence type="ECO:0000259" key="5">
    <source>
        <dbReference type="PROSITE" id="PS50931"/>
    </source>
</evidence>
<dbReference type="InterPro" id="IPR005119">
    <property type="entry name" value="LysR_subst-bd"/>
</dbReference>
<dbReference type="SUPFAM" id="SSF53850">
    <property type="entry name" value="Periplasmic binding protein-like II"/>
    <property type="match status" value="1"/>
</dbReference>
<evidence type="ECO:0000256" key="2">
    <source>
        <dbReference type="ARBA" id="ARBA00023015"/>
    </source>
</evidence>
<reference evidence="6 7" key="1">
    <citation type="submission" date="2019-07" db="EMBL/GenBank/DDBJ databases">
        <title>Whole genome shotgun sequence of Gluconobacter wancherniae NBRC 103581.</title>
        <authorList>
            <person name="Hosoyama A."/>
            <person name="Uohara A."/>
            <person name="Ohji S."/>
            <person name="Ichikawa N."/>
        </authorList>
    </citation>
    <scope>NUCLEOTIDE SEQUENCE [LARGE SCALE GENOMIC DNA]</scope>
    <source>
        <strain evidence="6 7">NBRC 103581</strain>
    </source>
</reference>
<keyword evidence="2" id="KW-0805">Transcription regulation</keyword>
<dbReference type="GO" id="GO:0003700">
    <property type="term" value="F:DNA-binding transcription factor activity"/>
    <property type="evidence" value="ECO:0007669"/>
    <property type="project" value="InterPro"/>
</dbReference>
<dbReference type="CDD" id="cd05466">
    <property type="entry name" value="PBP2_LTTR_substrate"/>
    <property type="match status" value="1"/>
</dbReference>
<evidence type="ECO:0000256" key="1">
    <source>
        <dbReference type="ARBA" id="ARBA00009437"/>
    </source>
</evidence>
<dbReference type="InterPro" id="IPR036388">
    <property type="entry name" value="WH-like_DNA-bd_sf"/>
</dbReference>
<dbReference type="OrthoDB" id="9789529at2"/>
<evidence type="ECO:0000256" key="4">
    <source>
        <dbReference type="ARBA" id="ARBA00023163"/>
    </source>
</evidence>
<accession>A0A511B437</accession>
<dbReference type="GO" id="GO:0000976">
    <property type="term" value="F:transcription cis-regulatory region binding"/>
    <property type="evidence" value="ECO:0007669"/>
    <property type="project" value="TreeGrafter"/>
</dbReference>
<dbReference type="InterPro" id="IPR000847">
    <property type="entry name" value="LysR_HTH_N"/>
</dbReference>
<dbReference type="SUPFAM" id="SSF46785">
    <property type="entry name" value="Winged helix' DNA-binding domain"/>
    <property type="match status" value="1"/>
</dbReference>
<keyword evidence="4" id="KW-0804">Transcription</keyword>
<dbReference type="Gene3D" id="1.10.10.10">
    <property type="entry name" value="Winged helix-like DNA-binding domain superfamily/Winged helix DNA-binding domain"/>
    <property type="match status" value="1"/>
</dbReference>
<evidence type="ECO:0000256" key="3">
    <source>
        <dbReference type="ARBA" id="ARBA00023125"/>
    </source>
</evidence>
<comment type="similarity">
    <text evidence="1">Belongs to the LysR transcriptional regulatory family.</text>
</comment>
<feature type="domain" description="HTH lysR-type" evidence="5">
    <location>
        <begin position="4"/>
        <end position="61"/>
    </location>
</feature>
<protein>
    <submittedName>
        <fullName evidence="6">Transcriptional regulator</fullName>
    </submittedName>
</protein>
<dbReference type="EMBL" id="BJUZ01000001">
    <property type="protein sequence ID" value="GEK92577.1"/>
    <property type="molecule type" value="Genomic_DNA"/>
</dbReference>
<dbReference type="Gene3D" id="3.40.190.290">
    <property type="match status" value="1"/>
</dbReference>
<evidence type="ECO:0000313" key="7">
    <source>
        <dbReference type="Proteomes" id="UP000321230"/>
    </source>
</evidence>
<gene>
    <name evidence="6" type="ORF">GWA01_03470</name>
</gene>
<dbReference type="Pfam" id="PF00126">
    <property type="entry name" value="HTH_1"/>
    <property type="match status" value="1"/>
</dbReference>
<dbReference type="PANTHER" id="PTHR30126:SF40">
    <property type="entry name" value="HTH-TYPE TRANSCRIPTIONAL REGULATOR GLTR"/>
    <property type="match status" value="1"/>
</dbReference>
<organism evidence="6 7">
    <name type="scientific">Gluconobacter wancherniae NBRC 103581</name>
    <dbReference type="NCBI Taxonomy" id="656744"/>
    <lineage>
        <taxon>Bacteria</taxon>
        <taxon>Pseudomonadati</taxon>
        <taxon>Pseudomonadota</taxon>
        <taxon>Alphaproteobacteria</taxon>
        <taxon>Acetobacterales</taxon>
        <taxon>Acetobacteraceae</taxon>
        <taxon>Gluconobacter</taxon>
    </lineage>
</organism>
<proteinExistence type="inferred from homology"/>
<dbReference type="PANTHER" id="PTHR30126">
    <property type="entry name" value="HTH-TYPE TRANSCRIPTIONAL REGULATOR"/>
    <property type="match status" value="1"/>
</dbReference>
<dbReference type="InterPro" id="IPR036390">
    <property type="entry name" value="WH_DNA-bd_sf"/>
</dbReference>
<dbReference type="AlphaFoldDB" id="A0A511B437"/>
<name>A0A511B437_9PROT</name>
<comment type="caution">
    <text evidence="6">The sequence shown here is derived from an EMBL/GenBank/DDBJ whole genome shotgun (WGS) entry which is preliminary data.</text>
</comment>
<dbReference type="Proteomes" id="UP000321230">
    <property type="component" value="Unassembled WGS sequence"/>
</dbReference>
<keyword evidence="7" id="KW-1185">Reference proteome</keyword>
<dbReference type="Pfam" id="PF03466">
    <property type="entry name" value="LysR_substrate"/>
    <property type="match status" value="1"/>
</dbReference>
<sequence length="288" mass="31821">MNPLRLAQLQMFCAVVEEGSVVAASRRLNCVASNVTTRLRELEQLLGQELFLRDKGRLSLTPEGRLFYQKASPLVISAQGLTDFFSDASPKGVLVVAALDVALQGYLARRVPSFIAAYPGVELKLLLRPTYTVERMLTDGEIDLGLTDGPISHPMIGSLPAFQERLALVVPKGVTERGLIGLHVFLFNTDCFYRRYFETWLEGQGLSAPLIHTVESYDVILGCVRAGLGMSCFPQSIVEGLSAEQRQGVEVLYPEDLRGSEVCFIWREPGLSDLGRRFVQHIDEDTGS</sequence>
<dbReference type="RefSeq" id="WP_146793405.1">
    <property type="nucleotide sequence ID" value="NZ_BARC01000005.1"/>
</dbReference>